<dbReference type="InterPro" id="IPR036388">
    <property type="entry name" value="WH-like_DNA-bd_sf"/>
</dbReference>
<dbReference type="Gene3D" id="1.10.10.10">
    <property type="entry name" value="Winged helix-like DNA-binding domain superfamily/Winged helix DNA-binding domain"/>
    <property type="match status" value="1"/>
</dbReference>
<evidence type="ECO:0000313" key="6">
    <source>
        <dbReference type="EMBL" id="MBW6397399.1"/>
    </source>
</evidence>
<protein>
    <submittedName>
        <fullName evidence="6">LysR family transcriptional regulator</fullName>
    </submittedName>
</protein>
<gene>
    <name evidence="6" type="ORF">KPL78_06025</name>
</gene>
<name>A0ABS7A8A3_9PROT</name>
<keyword evidence="7" id="KW-1185">Reference proteome</keyword>
<proteinExistence type="inferred from homology"/>
<dbReference type="Proteomes" id="UP001196565">
    <property type="component" value="Unassembled WGS sequence"/>
</dbReference>
<dbReference type="InterPro" id="IPR005119">
    <property type="entry name" value="LysR_subst-bd"/>
</dbReference>
<feature type="domain" description="HTH lysR-type" evidence="5">
    <location>
        <begin position="1"/>
        <end position="59"/>
    </location>
</feature>
<dbReference type="InterPro" id="IPR000847">
    <property type="entry name" value="LysR_HTH_N"/>
</dbReference>
<dbReference type="PRINTS" id="PR00039">
    <property type="entry name" value="HTHLYSR"/>
</dbReference>
<dbReference type="RefSeq" id="WP_219762017.1">
    <property type="nucleotide sequence ID" value="NZ_JAHYBZ010000002.1"/>
</dbReference>
<dbReference type="PANTHER" id="PTHR30419">
    <property type="entry name" value="HTH-TYPE TRANSCRIPTIONAL REGULATOR YBHD"/>
    <property type="match status" value="1"/>
</dbReference>
<evidence type="ECO:0000313" key="7">
    <source>
        <dbReference type="Proteomes" id="UP001196565"/>
    </source>
</evidence>
<dbReference type="Pfam" id="PF03466">
    <property type="entry name" value="LysR_substrate"/>
    <property type="match status" value="1"/>
</dbReference>
<evidence type="ECO:0000256" key="1">
    <source>
        <dbReference type="ARBA" id="ARBA00009437"/>
    </source>
</evidence>
<organism evidence="6 7">
    <name type="scientific">Roseomonas alba</name>
    <dbReference type="NCBI Taxonomy" id="2846776"/>
    <lineage>
        <taxon>Bacteria</taxon>
        <taxon>Pseudomonadati</taxon>
        <taxon>Pseudomonadota</taxon>
        <taxon>Alphaproteobacteria</taxon>
        <taxon>Acetobacterales</taxon>
        <taxon>Roseomonadaceae</taxon>
        <taxon>Roseomonas</taxon>
    </lineage>
</organism>
<sequence length="323" mass="35814">MYELRDLRMVLAIHEHGSLARAARVLGVAQPALTRQLASLERRVRGRLFERGKRGTVPTDLGRTVIDQAEDIVERVALLNRRTAEVRGDQVRDLAIAAGAYLAETPCLVAASRMVPLQPRVRTRVVSTNWSEVPRMVMEREATLGLCDVRNMRDEPGLEVERLRPHPGFFAVRPGHPLLGQPEIGLADILAYPIAFIGNVPTAQRAPMAEGRTQAREKGWIHPAFPAIIEESPTAALATLAHSDIVSTVTLPIAATALRAGQVAILPWRAPWMSLHPCILRLRNRPLGEAETVFLELTREVDRECEETEARWCAEHGFSPDCV</sequence>
<comment type="similarity">
    <text evidence="1">Belongs to the LysR transcriptional regulatory family.</text>
</comment>
<evidence type="ECO:0000256" key="4">
    <source>
        <dbReference type="ARBA" id="ARBA00023163"/>
    </source>
</evidence>
<evidence type="ECO:0000256" key="3">
    <source>
        <dbReference type="ARBA" id="ARBA00023125"/>
    </source>
</evidence>
<dbReference type="EMBL" id="JAHYBZ010000002">
    <property type="protein sequence ID" value="MBW6397399.1"/>
    <property type="molecule type" value="Genomic_DNA"/>
</dbReference>
<keyword evidence="3" id="KW-0238">DNA-binding</keyword>
<dbReference type="InterPro" id="IPR036390">
    <property type="entry name" value="WH_DNA-bd_sf"/>
</dbReference>
<keyword evidence="2" id="KW-0805">Transcription regulation</keyword>
<evidence type="ECO:0000256" key="2">
    <source>
        <dbReference type="ARBA" id="ARBA00023015"/>
    </source>
</evidence>
<dbReference type="SUPFAM" id="SSF53850">
    <property type="entry name" value="Periplasmic binding protein-like II"/>
    <property type="match status" value="1"/>
</dbReference>
<dbReference type="InterPro" id="IPR050950">
    <property type="entry name" value="HTH-type_LysR_regulators"/>
</dbReference>
<reference evidence="6 7" key="1">
    <citation type="submission" date="2021-07" db="EMBL/GenBank/DDBJ databases">
        <authorList>
            <person name="So Y."/>
        </authorList>
    </citation>
    <scope>NUCLEOTIDE SEQUENCE [LARGE SCALE GENOMIC DNA]</scope>
    <source>
        <strain evidence="6 7">HJA6</strain>
    </source>
</reference>
<comment type="caution">
    <text evidence="6">The sequence shown here is derived from an EMBL/GenBank/DDBJ whole genome shotgun (WGS) entry which is preliminary data.</text>
</comment>
<dbReference type="SUPFAM" id="SSF46785">
    <property type="entry name" value="Winged helix' DNA-binding domain"/>
    <property type="match status" value="1"/>
</dbReference>
<dbReference type="PROSITE" id="PS50931">
    <property type="entry name" value="HTH_LYSR"/>
    <property type="match status" value="1"/>
</dbReference>
<dbReference type="Gene3D" id="3.40.190.290">
    <property type="match status" value="1"/>
</dbReference>
<evidence type="ECO:0000259" key="5">
    <source>
        <dbReference type="PROSITE" id="PS50931"/>
    </source>
</evidence>
<accession>A0ABS7A8A3</accession>
<dbReference type="PANTHER" id="PTHR30419:SF30">
    <property type="entry name" value="LYSR FAMILY TRANSCRIPTIONAL REGULATOR"/>
    <property type="match status" value="1"/>
</dbReference>
<dbReference type="Pfam" id="PF00126">
    <property type="entry name" value="HTH_1"/>
    <property type="match status" value="1"/>
</dbReference>
<keyword evidence="4" id="KW-0804">Transcription</keyword>